<dbReference type="GeneID" id="57963010"/>
<comment type="caution">
    <text evidence="2">The sequence shown here is derived from an EMBL/GenBank/DDBJ whole genome shotgun (WGS) entry which is preliminary data.</text>
</comment>
<keyword evidence="1" id="KW-0732">Signal</keyword>
<feature type="signal peptide" evidence="1">
    <location>
        <begin position="1"/>
        <end position="23"/>
    </location>
</feature>
<dbReference type="Pfam" id="PF13416">
    <property type="entry name" value="SBP_bac_8"/>
    <property type="match status" value="1"/>
</dbReference>
<dbReference type="InterPro" id="IPR006059">
    <property type="entry name" value="SBP"/>
</dbReference>
<evidence type="ECO:0000313" key="2">
    <source>
        <dbReference type="EMBL" id="ENZ12164.1"/>
    </source>
</evidence>
<proteinExistence type="predicted"/>
<dbReference type="EMBL" id="AGYR01000040">
    <property type="protein sequence ID" value="ENZ12164.1"/>
    <property type="molecule type" value="Genomic_DNA"/>
</dbReference>
<name>A0A0E2H7B1_9FIRM</name>
<evidence type="ECO:0000313" key="3">
    <source>
        <dbReference type="Proteomes" id="UP000013085"/>
    </source>
</evidence>
<feature type="chain" id="PRO_5002395383" description="Multiple sugar ABC transporter substrate-binding protein" evidence="1">
    <location>
        <begin position="24"/>
        <end position="440"/>
    </location>
</feature>
<organism evidence="2 3">
    <name type="scientific">[Clostridium] clostridioforme 90A8</name>
    <dbReference type="NCBI Taxonomy" id="999408"/>
    <lineage>
        <taxon>Bacteria</taxon>
        <taxon>Bacillati</taxon>
        <taxon>Bacillota</taxon>
        <taxon>Clostridia</taxon>
        <taxon>Lachnospirales</taxon>
        <taxon>Lachnospiraceae</taxon>
        <taxon>Enterocloster</taxon>
    </lineage>
</organism>
<gene>
    <name evidence="2" type="ORF">HMPREF1090_03793</name>
</gene>
<evidence type="ECO:0000256" key="1">
    <source>
        <dbReference type="SAM" id="SignalP"/>
    </source>
</evidence>
<accession>A0A0E2H7B1</accession>
<dbReference type="PATRIC" id="fig|999408.3.peg.4061"/>
<dbReference type="Gene3D" id="3.40.190.10">
    <property type="entry name" value="Periplasmic binding protein-like II"/>
    <property type="match status" value="1"/>
</dbReference>
<dbReference type="HOGENOM" id="CLU_680960_0_0_9"/>
<dbReference type="Proteomes" id="UP000013085">
    <property type="component" value="Unassembled WGS sequence"/>
</dbReference>
<dbReference type="PANTHER" id="PTHR43649">
    <property type="entry name" value="ARABINOSE-BINDING PROTEIN-RELATED"/>
    <property type="match status" value="1"/>
</dbReference>
<reference evidence="2 3" key="1">
    <citation type="submission" date="2013-01" db="EMBL/GenBank/DDBJ databases">
        <title>The Genome Sequence of Clostridium clostridioforme 90A8.</title>
        <authorList>
            <consortium name="The Broad Institute Genome Sequencing Platform"/>
            <person name="Earl A."/>
            <person name="Ward D."/>
            <person name="Feldgarden M."/>
            <person name="Gevers D."/>
            <person name="Courvalin P."/>
            <person name="Lambert T."/>
            <person name="Walker B."/>
            <person name="Young S.K."/>
            <person name="Zeng Q."/>
            <person name="Gargeya S."/>
            <person name="Fitzgerald M."/>
            <person name="Haas B."/>
            <person name="Abouelleil A."/>
            <person name="Alvarado L."/>
            <person name="Arachchi H.M."/>
            <person name="Berlin A.M."/>
            <person name="Chapman S.B."/>
            <person name="Dewar J."/>
            <person name="Goldberg J."/>
            <person name="Griggs A."/>
            <person name="Gujja S."/>
            <person name="Hansen M."/>
            <person name="Howarth C."/>
            <person name="Imamovic A."/>
            <person name="Larimer J."/>
            <person name="McCowan C."/>
            <person name="Murphy C."/>
            <person name="Neiman D."/>
            <person name="Pearson M."/>
            <person name="Priest M."/>
            <person name="Roberts A."/>
            <person name="Saif S."/>
            <person name="Shea T."/>
            <person name="Sisk P."/>
            <person name="Sykes S."/>
            <person name="Wortman J."/>
            <person name="Nusbaum C."/>
            <person name="Birren B."/>
        </authorList>
    </citation>
    <scope>NUCLEOTIDE SEQUENCE [LARGE SCALE GENOMIC DNA]</scope>
    <source>
        <strain evidence="2 3">90A8</strain>
    </source>
</reference>
<evidence type="ECO:0008006" key="4">
    <source>
        <dbReference type="Google" id="ProtNLM"/>
    </source>
</evidence>
<dbReference type="RefSeq" id="WP_002593841.1">
    <property type="nucleotide sequence ID" value="NZ_KB850980.1"/>
</dbReference>
<sequence length="440" mass="47946">MKKMISVLLAGILAVNLGACSSAASKASKEAESAAPAGTTAQESGGKRTLRIAGESWQVTKLYLNEAAEAFMKDHPDVTVEVQTYADPTVVSNYSINWQKGDTPCDLVVIDGASFAEQFVTKDLIYDFDQDLKFFDTYSKDKFIPAALEMAKLHDKQYVIPVIQEVTAININKAMFKDAGLVDENGGALVPKTWDDVYEFAKKLTKTENGVVTQQGCTIQWSKDIHGTVLGILQASCGGLYQDDGITVNFQSQEFKDILAIWQKGVKDGVFSTETFADYDAGKNSYKAGKAAMLLQSGSNWVEAIPTIGEENASVVPIPGGEENGSVGYVNGVIIPKCSPSSDLAVQFVQEQLLGEYTQTSTVNQYGKIPVITEYYNKTESPNWQNIKGSIEKAVTYPPYKDLGEFVIKCQEIFQASLVDGTDVNTAAEELQNMVNKLDK</sequence>
<dbReference type="SUPFAM" id="SSF53850">
    <property type="entry name" value="Periplasmic binding protein-like II"/>
    <property type="match status" value="1"/>
</dbReference>
<protein>
    <recommendedName>
        <fullName evidence="4">Multiple sugar ABC transporter substrate-binding protein</fullName>
    </recommendedName>
</protein>
<dbReference type="AlphaFoldDB" id="A0A0E2H7B1"/>
<dbReference type="InterPro" id="IPR050490">
    <property type="entry name" value="Bact_solute-bd_prot1"/>
</dbReference>
<dbReference type="PANTHER" id="PTHR43649:SF12">
    <property type="entry name" value="DIACETYLCHITOBIOSE BINDING PROTEIN DASA"/>
    <property type="match status" value="1"/>
</dbReference>